<accession>A0A0L6TVM6</accession>
<dbReference type="Proteomes" id="UP000036873">
    <property type="component" value="Unassembled WGS sequence"/>
</dbReference>
<gene>
    <name evidence="1" type="ORF">AKG39_18140</name>
</gene>
<evidence type="ECO:0008006" key="3">
    <source>
        <dbReference type="Google" id="ProtNLM"/>
    </source>
</evidence>
<comment type="caution">
    <text evidence="1">The sequence shown here is derived from an EMBL/GenBank/DDBJ whole genome shotgun (WGS) entry which is preliminary data.</text>
</comment>
<evidence type="ECO:0000313" key="1">
    <source>
        <dbReference type="EMBL" id="KNZ40316.1"/>
    </source>
</evidence>
<reference evidence="2" key="1">
    <citation type="submission" date="2015-07" db="EMBL/GenBank/DDBJ databases">
        <title>Draft genome sequence of Acetobacterium bakii DSM 8293, a potential psychrophilic chemical producer through syngas fermentation.</title>
        <authorList>
            <person name="Song Y."/>
            <person name="Hwang S."/>
            <person name="Cho B.-K."/>
        </authorList>
    </citation>
    <scope>NUCLEOTIDE SEQUENCE [LARGE SCALE GENOMIC DNA]</scope>
    <source>
        <strain evidence="2">DSM 8239</strain>
    </source>
</reference>
<sequence>MKCDICKINEADDQTPNGDYFCLSCEKKFMDVMHDYKKCDDYVAALVDKKKMDDFLKAFLDVKRID</sequence>
<proteinExistence type="predicted"/>
<dbReference type="RefSeq" id="WP_050741818.1">
    <property type="nucleotide sequence ID" value="NZ_LGYO01000067.1"/>
</dbReference>
<dbReference type="AlphaFoldDB" id="A0A0L6TVM6"/>
<dbReference type="EMBL" id="LGYO01000067">
    <property type="protein sequence ID" value="KNZ40316.1"/>
    <property type="molecule type" value="Genomic_DNA"/>
</dbReference>
<evidence type="ECO:0000313" key="2">
    <source>
        <dbReference type="Proteomes" id="UP000036873"/>
    </source>
</evidence>
<keyword evidence="2" id="KW-1185">Reference proteome</keyword>
<protein>
    <recommendedName>
        <fullName evidence="3">Inhibitor of sigma-G Gin</fullName>
    </recommendedName>
</protein>
<name>A0A0L6TVM6_9FIRM</name>
<organism evidence="1 2">
    <name type="scientific">Acetobacterium bakii</name>
    <dbReference type="NCBI Taxonomy" id="52689"/>
    <lineage>
        <taxon>Bacteria</taxon>
        <taxon>Bacillati</taxon>
        <taxon>Bacillota</taxon>
        <taxon>Clostridia</taxon>
        <taxon>Eubacteriales</taxon>
        <taxon>Eubacteriaceae</taxon>
        <taxon>Acetobacterium</taxon>
    </lineage>
</organism>